<evidence type="ECO:0000259" key="1">
    <source>
        <dbReference type="Pfam" id="PF00534"/>
    </source>
</evidence>
<dbReference type="InterPro" id="IPR050194">
    <property type="entry name" value="Glycosyltransferase_grp1"/>
</dbReference>
<feature type="domain" description="Glycosyltransferase subfamily 4-like N-terminal" evidence="2">
    <location>
        <begin position="14"/>
        <end position="219"/>
    </location>
</feature>
<dbReference type="CDD" id="cd03801">
    <property type="entry name" value="GT4_PimA-like"/>
    <property type="match status" value="1"/>
</dbReference>
<dbReference type="RefSeq" id="WP_135476364.1">
    <property type="nucleotide sequence ID" value="NZ_SIJK02000003.1"/>
</dbReference>
<dbReference type="InterPro" id="IPR001296">
    <property type="entry name" value="Glyco_trans_1"/>
</dbReference>
<proteinExistence type="predicted"/>
<comment type="caution">
    <text evidence="3">The sequence shown here is derived from an EMBL/GenBank/DDBJ whole genome shotgun (WGS) entry which is preliminary data.</text>
</comment>
<gene>
    <name evidence="3" type="ORF">EYB53_002370</name>
</gene>
<sequence length="421" mass="46149">MHILHLNQLYNPASGASRYFREIGARLVREGHRVTLLSTDALDLEYFWDARCRHVEPGVTEQDGMRIIRFPVQRMPGPSLAYQILRRLMVDLGRLGQPVAPLLMRLATVTPRLPALEHFLATAPELADVTVLHTTNITLDFAVIPAARWARQRGIRHLCTPFVHLGEPGKRQIVQYYTMPHQIALLQECAAVATMTTLERDALVAYGVPAEQVHVVGAGIDPAEVAGGDGEAFRAHYQISGPLVLSLGAAAYDKGTIHVLEAMQRLWASGVEATWVQCGPLLAHFEHYCKRLPAEARARIHVLGYVSDATRRDALAAATVYAQPSRTDSFGISYLEAWAYGVPVVGALAGGVPAVIRDGLDGMLVPFGDSAALAEALKRLLSDPGYARQLGASGQARVMRELTWEAAYQRIRGLYEASLQR</sequence>
<dbReference type="Pfam" id="PF00534">
    <property type="entry name" value="Glycos_transf_1"/>
    <property type="match status" value="1"/>
</dbReference>
<dbReference type="Proteomes" id="UP001193081">
    <property type="component" value="Unassembled WGS sequence"/>
</dbReference>
<evidence type="ECO:0000259" key="2">
    <source>
        <dbReference type="Pfam" id="PF13579"/>
    </source>
</evidence>
<evidence type="ECO:0000313" key="3">
    <source>
        <dbReference type="EMBL" id="MBP1464545.1"/>
    </source>
</evidence>
<evidence type="ECO:0000313" key="4">
    <source>
        <dbReference type="Proteomes" id="UP001193081"/>
    </source>
</evidence>
<keyword evidence="4" id="KW-1185">Reference proteome</keyword>
<dbReference type="InterPro" id="IPR028098">
    <property type="entry name" value="Glyco_trans_4-like_N"/>
</dbReference>
<feature type="domain" description="Glycosyl transferase family 1" evidence="1">
    <location>
        <begin position="242"/>
        <end position="395"/>
    </location>
</feature>
<dbReference type="PANTHER" id="PTHR45947:SF3">
    <property type="entry name" value="SULFOQUINOVOSYL TRANSFERASE SQD2"/>
    <property type="match status" value="1"/>
</dbReference>
<organism evidence="3 4">
    <name type="scientific">Candidatus Chloroploca mongolica</name>
    <dbReference type="NCBI Taxonomy" id="2528176"/>
    <lineage>
        <taxon>Bacteria</taxon>
        <taxon>Bacillati</taxon>
        <taxon>Chloroflexota</taxon>
        <taxon>Chloroflexia</taxon>
        <taxon>Chloroflexales</taxon>
        <taxon>Chloroflexineae</taxon>
        <taxon>Oscillochloridaceae</taxon>
        <taxon>Candidatus Chloroploca</taxon>
    </lineage>
</organism>
<dbReference type="Pfam" id="PF13579">
    <property type="entry name" value="Glyco_trans_4_4"/>
    <property type="match status" value="1"/>
</dbReference>
<dbReference type="PANTHER" id="PTHR45947">
    <property type="entry name" value="SULFOQUINOVOSYL TRANSFERASE SQD2"/>
    <property type="match status" value="1"/>
</dbReference>
<reference evidence="3 4" key="1">
    <citation type="submission" date="2021-03" db="EMBL/GenBank/DDBJ databases">
        <authorList>
            <person name="Grouzdev D.S."/>
        </authorList>
    </citation>
    <scope>NUCLEOTIDE SEQUENCE [LARGE SCALE GENOMIC DNA]</scope>
    <source>
        <strain evidence="3 4">M50-1</strain>
    </source>
</reference>
<dbReference type="Gene3D" id="3.40.50.2000">
    <property type="entry name" value="Glycogen Phosphorylase B"/>
    <property type="match status" value="2"/>
</dbReference>
<name>A0ABS4D534_9CHLR</name>
<accession>A0ABS4D534</accession>
<protein>
    <submittedName>
        <fullName evidence="3">Glycosyltransferase family 4 protein</fullName>
    </submittedName>
</protein>
<dbReference type="SUPFAM" id="SSF53756">
    <property type="entry name" value="UDP-Glycosyltransferase/glycogen phosphorylase"/>
    <property type="match status" value="1"/>
</dbReference>
<dbReference type="EMBL" id="SIJK02000003">
    <property type="protein sequence ID" value="MBP1464545.1"/>
    <property type="molecule type" value="Genomic_DNA"/>
</dbReference>